<dbReference type="SUPFAM" id="SSF81301">
    <property type="entry name" value="Nucleotidyltransferase"/>
    <property type="match status" value="1"/>
</dbReference>
<gene>
    <name evidence="2" type="ORF">S06H3_49762</name>
</gene>
<proteinExistence type="predicted"/>
<dbReference type="InterPro" id="IPR002934">
    <property type="entry name" value="Polymerase_NTP_transf_dom"/>
</dbReference>
<sequence>MGVTNLEAFRHEFYQRVEELPGVNRVEFIGSVANGNYVPGSSDLDVFVHGHKIPRQSKKQIIALLKELNTKYELGLEQAPCQHPTPFFIDSRLSKALYRLLKGRM</sequence>
<dbReference type="Pfam" id="PF01909">
    <property type="entry name" value="NTP_transf_2"/>
    <property type="match status" value="1"/>
</dbReference>
<feature type="non-terminal residue" evidence="2">
    <location>
        <position position="105"/>
    </location>
</feature>
<dbReference type="EMBL" id="BARV01031450">
    <property type="protein sequence ID" value="GAI37785.1"/>
    <property type="molecule type" value="Genomic_DNA"/>
</dbReference>
<feature type="domain" description="Polymerase nucleotidyl transferase" evidence="1">
    <location>
        <begin position="14"/>
        <end position="66"/>
    </location>
</feature>
<evidence type="ECO:0000313" key="2">
    <source>
        <dbReference type="EMBL" id="GAI37785.1"/>
    </source>
</evidence>
<name>X1PFH4_9ZZZZ</name>
<dbReference type="GO" id="GO:0016779">
    <property type="term" value="F:nucleotidyltransferase activity"/>
    <property type="evidence" value="ECO:0007669"/>
    <property type="project" value="InterPro"/>
</dbReference>
<evidence type="ECO:0000259" key="1">
    <source>
        <dbReference type="Pfam" id="PF01909"/>
    </source>
</evidence>
<organism evidence="2">
    <name type="scientific">marine sediment metagenome</name>
    <dbReference type="NCBI Taxonomy" id="412755"/>
    <lineage>
        <taxon>unclassified sequences</taxon>
        <taxon>metagenomes</taxon>
        <taxon>ecological metagenomes</taxon>
    </lineage>
</organism>
<reference evidence="2" key="1">
    <citation type="journal article" date="2014" name="Front. Microbiol.">
        <title>High frequency of phylogenetically diverse reductive dehalogenase-homologous genes in deep subseafloor sedimentary metagenomes.</title>
        <authorList>
            <person name="Kawai M."/>
            <person name="Futagami T."/>
            <person name="Toyoda A."/>
            <person name="Takaki Y."/>
            <person name="Nishi S."/>
            <person name="Hori S."/>
            <person name="Arai W."/>
            <person name="Tsubouchi T."/>
            <person name="Morono Y."/>
            <person name="Uchiyama I."/>
            <person name="Ito T."/>
            <person name="Fujiyama A."/>
            <person name="Inagaki F."/>
            <person name="Takami H."/>
        </authorList>
    </citation>
    <scope>NUCLEOTIDE SEQUENCE</scope>
    <source>
        <strain evidence="2">Expedition CK06-06</strain>
    </source>
</reference>
<dbReference type="Gene3D" id="3.30.460.10">
    <property type="entry name" value="Beta Polymerase, domain 2"/>
    <property type="match status" value="1"/>
</dbReference>
<dbReference type="InterPro" id="IPR043519">
    <property type="entry name" value="NT_sf"/>
</dbReference>
<accession>X1PFH4</accession>
<dbReference type="AlphaFoldDB" id="X1PFH4"/>
<comment type="caution">
    <text evidence="2">The sequence shown here is derived from an EMBL/GenBank/DDBJ whole genome shotgun (WGS) entry which is preliminary data.</text>
</comment>
<protein>
    <recommendedName>
        <fullName evidence="1">Polymerase nucleotidyl transferase domain-containing protein</fullName>
    </recommendedName>
</protein>